<dbReference type="GeneID" id="36401537"/>
<feature type="compositionally biased region" description="Polar residues" evidence="1">
    <location>
        <begin position="308"/>
        <end position="324"/>
    </location>
</feature>
<feature type="chain" id="PRO_5006059171" description="Auto-transporter adhesin head GIN domain-containing protein" evidence="2">
    <location>
        <begin position="20"/>
        <end position="447"/>
    </location>
</feature>
<protein>
    <recommendedName>
        <fullName evidence="5">Auto-transporter adhesin head GIN domain-containing protein</fullName>
    </recommendedName>
</protein>
<evidence type="ECO:0000313" key="4">
    <source>
        <dbReference type="Proteomes" id="UP000054928"/>
    </source>
</evidence>
<dbReference type="EMBL" id="CCYD01002939">
    <property type="protein sequence ID" value="CEG48671.1"/>
    <property type="molecule type" value="Genomic_DNA"/>
</dbReference>
<dbReference type="RefSeq" id="XP_024585040.1">
    <property type="nucleotide sequence ID" value="XM_024719774.1"/>
</dbReference>
<dbReference type="PANTHER" id="PTHR39200:SF1">
    <property type="entry name" value="AUTO-TRANSPORTER ADHESIN HEAD GIN DOMAIN-CONTAINING PROTEIN-RELATED"/>
    <property type="match status" value="1"/>
</dbReference>
<name>A0A0P1B448_PLAHL</name>
<dbReference type="Proteomes" id="UP000054928">
    <property type="component" value="Unassembled WGS sequence"/>
</dbReference>
<evidence type="ECO:0000256" key="1">
    <source>
        <dbReference type="SAM" id="MobiDB-lite"/>
    </source>
</evidence>
<accession>A0A0P1B448</accession>
<dbReference type="OrthoDB" id="126452at2759"/>
<sequence length="447" mass="47084">MNLPTLLIAAASITTLGNAAFTVTSGTTMATNSSTENVNFVKQWTLNSANAGDAISSIDLELAGRVYISYVRGIPSGILGYVNVSGDTQSIVEAITVGNDDSNDNDQDAENDRDGELNVRLGNISTTNLNGYVLAEIILASSGIVTDVKSHRSGQIVVMDGVLVSTSTTAELQVEASGSSAVYVSATSTALSVRQLQLDAAGTAILQFNVESVTATDEVKVDAQESAGVSVLTGMVRTATLELETQSTSSICINAQNVTASNYEGRDASRISMPNATSRYTSTGSFACDESLVPTREPGCVGSTCGNSTTPGAMANSAGNTPTTTDDDNASEDTNASSSKYLAALSIAMIGIATVEAFAFALREGDIYLSLQSMATPTENFVLSKASMETYTTSEPRRNRTTCDSPPPEVWLTRAPHSQLAAQSLLHLIHLVLSLKYDWRRSLRQIY</sequence>
<dbReference type="AlphaFoldDB" id="A0A0P1B448"/>
<evidence type="ECO:0000256" key="2">
    <source>
        <dbReference type="SAM" id="SignalP"/>
    </source>
</evidence>
<organism evidence="3 4">
    <name type="scientific">Plasmopara halstedii</name>
    <name type="common">Downy mildew of sunflower</name>
    <dbReference type="NCBI Taxonomy" id="4781"/>
    <lineage>
        <taxon>Eukaryota</taxon>
        <taxon>Sar</taxon>
        <taxon>Stramenopiles</taxon>
        <taxon>Oomycota</taxon>
        <taxon>Peronosporomycetes</taxon>
        <taxon>Peronosporales</taxon>
        <taxon>Peronosporaceae</taxon>
        <taxon>Plasmopara</taxon>
    </lineage>
</organism>
<evidence type="ECO:0000313" key="3">
    <source>
        <dbReference type="EMBL" id="CEG48671.1"/>
    </source>
</evidence>
<feature type="signal peptide" evidence="2">
    <location>
        <begin position="1"/>
        <end position="19"/>
    </location>
</feature>
<evidence type="ECO:0008006" key="5">
    <source>
        <dbReference type="Google" id="ProtNLM"/>
    </source>
</evidence>
<dbReference type="OMA" id="SICINAQ"/>
<keyword evidence="2" id="KW-0732">Signal</keyword>
<proteinExistence type="predicted"/>
<reference evidence="4" key="1">
    <citation type="submission" date="2014-09" db="EMBL/GenBank/DDBJ databases">
        <authorList>
            <person name="Sharma Rahul"/>
            <person name="Thines Marco"/>
        </authorList>
    </citation>
    <scope>NUCLEOTIDE SEQUENCE [LARGE SCALE GENOMIC DNA]</scope>
</reference>
<feature type="region of interest" description="Disordered" evidence="1">
    <location>
        <begin position="308"/>
        <end position="334"/>
    </location>
</feature>
<dbReference type="PANTHER" id="PTHR39200">
    <property type="entry name" value="HYPOTHETICAL EXPORTED PROTEIN"/>
    <property type="match status" value="1"/>
</dbReference>
<keyword evidence="4" id="KW-1185">Reference proteome</keyword>